<dbReference type="AlphaFoldDB" id="A0ABD0KJN0"/>
<reference evidence="1 2" key="1">
    <citation type="journal article" date="2023" name="Sci. Data">
        <title>Genome assembly of the Korean intertidal mud-creeper Batillaria attramentaria.</title>
        <authorList>
            <person name="Patra A.K."/>
            <person name="Ho P.T."/>
            <person name="Jun S."/>
            <person name="Lee S.J."/>
            <person name="Kim Y."/>
            <person name="Won Y.J."/>
        </authorList>
    </citation>
    <scope>NUCLEOTIDE SEQUENCE [LARGE SCALE GENOMIC DNA]</scope>
    <source>
        <strain evidence="1">Wonlab-2016</strain>
    </source>
</reference>
<dbReference type="EMBL" id="JACVVK020000164">
    <property type="protein sequence ID" value="KAK7487436.1"/>
    <property type="molecule type" value="Genomic_DNA"/>
</dbReference>
<name>A0ABD0KJN0_9CAEN</name>
<organism evidence="1 2">
    <name type="scientific">Batillaria attramentaria</name>
    <dbReference type="NCBI Taxonomy" id="370345"/>
    <lineage>
        <taxon>Eukaryota</taxon>
        <taxon>Metazoa</taxon>
        <taxon>Spiralia</taxon>
        <taxon>Lophotrochozoa</taxon>
        <taxon>Mollusca</taxon>
        <taxon>Gastropoda</taxon>
        <taxon>Caenogastropoda</taxon>
        <taxon>Sorbeoconcha</taxon>
        <taxon>Cerithioidea</taxon>
        <taxon>Batillariidae</taxon>
        <taxon>Batillaria</taxon>
    </lineage>
</organism>
<evidence type="ECO:0000313" key="2">
    <source>
        <dbReference type="Proteomes" id="UP001519460"/>
    </source>
</evidence>
<proteinExistence type="predicted"/>
<accession>A0ABD0KJN0</accession>
<gene>
    <name evidence="1" type="ORF">BaRGS_00021277</name>
</gene>
<protein>
    <submittedName>
        <fullName evidence="1">Uncharacterized protein</fullName>
    </submittedName>
</protein>
<keyword evidence="2" id="KW-1185">Reference proteome</keyword>
<dbReference type="Proteomes" id="UP001519460">
    <property type="component" value="Unassembled WGS sequence"/>
</dbReference>
<comment type="caution">
    <text evidence="1">The sequence shown here is derived from an EMBL/GenBank/DDBJ whole genome shotgun (WGS) entry which is preliminary data.</text>
</comment>
<evidence type="ECO:0000313" key="1">
    <source>
        <dbReference type="EMBL" id="KAK7487436.1"/>
    </source>
</evidence>
<sequence length="118" mass="12818">MYHPGVNPSCFTTPFSPPVIAAIAPLLPDTGTQALLHPDLILSIPWVSAVTATRLTIEPTAKLRACYERHLSIFTIVPVRHTSGHNRWPLGRLIVCISTGSPLLRGTEAMRSVAVAER</sequence>